<dbReference type="AlphaFoldDB" id="A0A6N9H817"/>
<protein>
    <submittedName>
        <fullName evidence="4">Ligand-binding protein SH3</fullName>
    </submittedName>
</protein>
<accession>A0A6N9H817</accession>
<dbReference type="EMBL" id="WWEQ01000033">
    <property type="protein sequence ID" value="MYM20045.1"/>
    <property type="molecule type" value="Genomic_DNA"/>
</dbReference>
<proteinExistence type="predicted"/>
<dbReference type="InterPro" id="IPR058593">
    <property type="entry name" value="ARB_07466-like_C"/>
</dbReference>
<feature type="region of interest" description="Disordered" evidence="1">
    <location>
        <begin position="80"/>
        <end position="146"/>
    </location>
</feature>
<keyword evidence="2" id="KW-0472">Membrane</keyword>
<feature type="region of interest" description="Disordered" evidence="1">
    <location>
        <begin position="1"/>
        <end position="46"/>
    </location>
</feature>
<evidence type="ECO:0000313" key="4">
    <source>
        <dbReference type="EMBL" id="MYM20045.1"/>
    </source>
</evidence>
<keyword evidence="2" id="KW-1133">Transmembrane helix</keyword>
<feature type="compositionally biased region" description="Low complexity" evidence="1">
    <location>
        <begin position="130"/>
        <end position="146"/>
    </location>
</feature>
<evidence type="ECO:0000256" key="1">
    <source>
        <dbReference type="SAM" id="MobiDB-lite"/>
    </source>
</evidence>
<dbReference type="RefSeq" id="WP_160953467.1">
    <property type="nucleotide sequence ID" value="NZ_WWEQ01000033.1"/>
</dbReference>
<sequence length="278" mass="28808">MGKHSDPKPSWGSSAADLVRSARPRRRSGRHGEAPSTATGVMRAVKRRPMVAAIALPAAAIAAVAGSTAVFAPRGADDGVVQAEQAQSPERDSAPAPSAAKAPSGEEQAKKRIDKLAADPKYRAKGAGGSLATPEPSPAASSSGTTASAKSAAASSAGGVSNAPCSVSSSVEQHFKPNASKVYRAVCAKFPQVKTFGGYRNDPGSDHGTGHAVDIMISGSTGDEIRDYVLAHRKELGVKYVIWKQRLYAPYTSASGRHMDDRGSQTANHFDHVHVSVN</sequence>
<dbReference type="Proteomes" id="UP000469215">
    <property type="component" value="Unassembled WGS sequence"/>
</dbReference>
<feature type="domain" description="ARB-07466-like C-terminal" evidence="3">
    <location>
        <begin position="173"/>
        <end position="270"/>
    </location>
</feature>
<evidence type="ECO:0000313" key="5">
    <source>
        <dbReference type="Proteomes" id="UP000469215"/>
    </source>
</evidence>
<keyword evidence="2" id="KW-0812">Transmembrane</keyword>
<gene>
    <name evidence="4" type="ORF">GSY69_08725</name>
</gene>
<comment type="caution">
    <text evidence="4">The sequence shown here is derived from an EMBL/GenBank/DDBJ whole genome shotgun (WGS) entry which is preliminary data.</text>
</comment>
<feature type="transmembrane region" description="Helical" evidence="2">
    <location>
        <begin position="51"/>
        <end position="72"/>
    </location>
</feature>
<evidence type="ECO:0000259" key="3">
    <source>
        <dbReference type="Pfam" id="PF26571"/>
    </source>
</evidence>
<feature type="compositionally biased region" description="Low complexity" evidence="1">
    <location>
        <begin position="94"/>
        <end position="103"/>
    </location>
</feature>
<organism evidence="4 5">
    <name type="scientific">Brevibacterium rongguiense</name>
    <dbReference type="NCBI Taxonomy" id="2695267"/>
    <lineage>
        <taxon>Bacteria</taxon>
        <taxon>Bacillati</taxon>
        <taxon>Actinomycetota</taxon>
        <taxon>Actinomycetes</taxon>
        <taxon>Micrococcales</taxon>
        <taxon>Brevibacteriaceae</taxon>
        <taxon>Brevibacterium</taxon>
    </lineage>
</organism>
<name>A0A6N9H817_9MICO</name>
<evidence type="ECO:0000256" key="2">
    <source>
        <dbReference type="SAM" id="Phobius"/>
    </source>
</evidence>
<keyword evidence="5" id="KW-1185">Reference proteome</keyword>
<dbReference type="Pfam" id="PF26571">
    <property type="entry name" value="VldE"/>
    <property type="match status" value="1"/>
</dbReference>
<reference evidence="4 5" key="1">
    <citation type="submission" date="2020-01" db="EMBL/GenBank/DDBJ databases">
        <authorList>
            <person name="Deng T."/>
        </authorList>
    </citation>
    <scope>NUCLEOTIDE SEQUENCE [LARGE SCALE GENOMIC DNA]</scope>
    <source>
        <strain evidence="4 5">5221</strain>
    </source>
</reference>
<feature type="compositionally biased region" description="Basic and acidic residues" evidence="1">
    <location>
        <begin position="107"/>
        <end position="122"/>
    </location>
</feature>